<dbReference type="PROSITE" id="PS51257">
    <property type="entry name" value="PROKAR_LIPOPROTEIN"/>
    <property type="match status" value="1"/>
</dbReference>
<dbReference type="GeneTree" id="ENSGT00910000146904"/>
<evidence type="ECO:0000313" key="3">
    <source>
        <dbReference type="Proteomes" id="UP000233020"/>
    </source>
</evidence>
<dbReference type="AlphaFoldDB" id="A0A2K5CCJ4"/>
<dbReference type="Ensembl" id="ENSANAT00000024337.1">
    <property type="protein sequence ID" value="ENSANAP00000006567.1"/>
    <property type="gene ID" value="ENSANAG00000021361.1"/>
</dbReference>
<feature type="region of interest" description="Disordered" evidence="1">
    <location>
        <begin position="89"/>
        <end position="132"/>
    </location>
</feature>
<name>A0A2K5CCJ4_AOTNA</name>
<accession>A0A2K5CCJ4</accession>
<proteinExistence type="predicted"/>
<reference evidence="2" key="2">
    <citation type="submission" date="2025-09" db="UniProtKB">
        <authorList>
            <consortium name="Ensembl"/>
        </authorList>
    </citation>
    <scope>IDENTIFICATION</scope>
</reference>
<organism evidence="2 3">
    <name type="scientific">Aotus nancymaae</name>
    <name type="common">Ma's night monkey</name>
    <dbReference type="NCBI Taxonomy" id="37293"/>
    <lineage>
        <taxon>Eukaryota</taxon>
        <taxon>Metazoa</taxon>
        <taxon>Chordata</taxon>
        <taxon>Craniata</taxon>
        <taxon>Vertebrata</taxon>
        <taxon>Euteleostomi</taxon>
        <taxon>Mammalia</taxon>
        <taxon>Eutheria</taxon>
        <taxon>Euarchontoglires</taxon>
        <taxon>Primates</taxon>
        <taxon>Haplorrhini</taxon>
        <taxon>Platyrrhini</taxon>
        <taxon>Aotidae</taxon>
        <taxon>Aotus</taxon>
    </lineage>
</organism>
<keyword evidence="3" id="KW-1185">Reference proteome</keyword>
<feature type="region of interest" description="Disordered" evidence="1">
    <location>
        <begin position="1"/>
        <end position="51"/>
    </location>
</feature>
<feature type="compositionally biased region" description="Basic residues" evidence="1">
    <location>
        <begin position="92"/>
        <end position="109"/>
    </location>
</feature>
<dbReference type="OMA" id="GWPPPQR"/>
<evidence type="ECO:0000313" key="2">
    <source>
        <dbReference type="Ensembl" id="ENSANAP00000006567.1"/>
    </source>
</evidence>
<dbReference type="Proteomes" id="UP000233020">
    <property type="component" value="Unplaced"/>
</dbReference>
<protein>
    <submittedName>
        <fullName evidence="2">Uncharacterized protein</fullName>
    </submittedName>
</protein>
<reference evidence="2" key="1">
    <citation type="submission" date="2025-08" db="UniProtKB">
        <authorList>
            <consortium name="Ensembl"/>
        </authorList>
    </citation>
    <scope>IDENTIFICATION</scope>
</reference>
<evidence type="ECO:0000256" key="1">
    <source>
        <dbReference type="SAM" id="MobiDB-lite"/>
    </source>
</evidence>
<sequence length="132" mass="14216">MSATHRPLAGLLPSTPGHSPGPPPALLSCPPSLYGGAAQAGDPIALPRGPEKWVRGGGIKAYTLRPPWAPRLLPELEWAPWQPQLHCEPKWLPRRKSKPHKGGGPRRRAERGARSCGPREGSSPDTCQLPCH</sequence>